<keyword evidence="3" id="KW-0560">Oxidoreductase</keyword>
<comment type="similarity">
    <text evidence="1">Belongs to the aldo/keto reductase family.</text>
</comment>
<dbReference type="Pfam" id="PF00248">
    <property type="entry name" value="Aldo_ket_red"/>
    <property type="match status" value="1"/>
</dbReference>
<dbReference type="PRINTS" id="PR00069">
    <property type="entry name" value="ALDKETRDTASE"/>
</dbReference>
<evidence type="ECO:0000256" key="3">
    <source>
        <dbReference type="ARBA" id="ARBA00023002"/>
    </source>
</evidence>
<dbReference type="EMBL" id="BARW01006491">
    <property type="protein sequence ID" value="GAI76601.1"/>
    <property type="molecule type" value="Genomic_DNA"/>
</dbReference>
<gene>
    <name evidence="5" type="ORF">S12H4_13629</name>
</gene>
<dbReference type="InterPro" id="IPR018170">
    <property type="entry name" value="Aldo/ket_reductase_CS"/>
</dbReference>
<evidence type="ECO:0000313" key="5">
    <source>
        <dbReference type="EMBL" id="GAI76601.1"/>
    </source>
</evidence>
<keyword evidence="2" id="KW-0521">NADP</keyword>
<dbReference type="SUPFAM" id="SSF51430">
    <property type="entry name" value="NAD(P)-linked oxidoreductase"/>
    <property type="match status" value="1"/>
</dbReference>
<protein>
    <recommendedName>
        <fullName evidence="4">NADP-dependent oxidoreductase domain-containing protein</fullName>
    </recommendedName>
</protein>
<dbReference type="PROSITE" id="PS00062">
    <property type="entry name" value="ALDOKETO_REDUCTASE_2"/>
    <property type="match status" value="1"/>
</dbReference>
<dbReference type="InterPro" id="IPR023210">
    <property type="entry name" value="NADP_OxRdtase_dom"/>
</dbReference>
<sequence length="275" mass="31725">MDNITLNNGVEMPLVGMGTYPLKGLKLARLVRKAVKLEYCSFDLAPAYGNEKWFGRGLRFCGKHRKELFVTTKLSNRAQREGDVREAFQDSLKKLGIKYLDLYLMHWPVPDLYASSWKQMEVLYKEGLVRAIGVCNFHQHHLKKLLDIADIIPAVNQVELHPLLSQGTLMAFCKERGIQIEAYSPVARMHDKLIKNEILVSIANQHKRTVPQVILRWDFQHGIVSIPKSSNPSRLKENISICDFNLSEEEMKLIDLLNIDFRVRYDPDNCDFSRL</sequence>
<comment type="caution">
    <text evidence="5">The sequence shown here is derived from an EMBL/GenBank/DDBJ whole genome shotgun (WGS) entry which is preliminary data.</text>
</comment>
<feature type="domain" description="NADP-dependent oxidoreductase" evidence="4">
    <location>
        <begin position="26"/>
        <end position="257"/>
    </location>
</feature>
<reference evidence="5" key="1">
    <citation type="journal article" date="2014" name="Front. Microbiol.">
        <title>High frequency of phylogenetically diverse reductive dehalogenase-homologous genes in deep subseafloor sedimentary metagenomes.</title>
        <authorList>
            <person name="Kawai M."/>
            <person name="Futagami T."/>
            <person name="Toyoda A."/>
            <person name="Takaki Y."/>
            <person name="Nishi S."/>
            <person name="Hori S."/>
            <person name="Arai W."/>
            <person name="Tsubouchi T."/>
            <person name="Morono Y."/>
            <person name="Uchiyama I."/>
            <person name="Ito T."/>
            <person name="Fujiyama A."/>
            <person name="Inagaki F."/>
            <person name="Takami H."/>
        </authorList>
    </citation>
    <scope>NUCLEOTIDE SEQUENCE</scope>
    <source>
        <strain evidence="5">Expedition CK06-06</strain>
    </source>
</reference>
<dbReference type="PANTHER" id="PTHR43827">
    <property type="entry name" value="2,5-DIKETO-D-GLUCONIC ACID REDUCTASE"/>
    <property type="match status" value="1"/>
</dbReference>
<dbReference type="CDD" id="cd19071">
    <property type="entry name" value="AKR_AKR1-5-like"/>
    <property type="match status" value="1"/>
</dbReference>
<evidence type="ECO:0000256" key="2">
    <source>
        <dbReference type="ARBA" id="ARBA00022857"/>
    </source>
</evidence>
<dbReference type="GO" id="GO:0016616">
    <property type="term" value="F:oxidoreductase activity, acting on the CH-OH group of donors, NAD or NADP as acceptor"/>
    <property type="evidence" value="ECO:0007669"/>
    <property type="project" value="UniProtKB-ARBA"/>
</dbReference>
<dbReference type="PROSITE" id="PS00063">
    <property type="entry name" value="ALDOKETO_REDUCTASE_3"/>
    <property type="match status" value="1"/>
</dbReference>
<dbReference type="Gene3D" id="3.20.20.100">
    <property type="entry name" value="NADP-dependent oxidoreductase domain"/>
    <property type="match status" value="1"/>
</dbReference>
<dbReference type="FunFam" id="3.20.20.100:FF:000015">
    <property type="entry name" value="Oxidoreductase, aldo/keto reductase family"/>
    <property type="match status" value="1"/>
</dbReference>
<evidence type="ECO:0000259" key="4">
    <source>
        <dbReference type="Pfam" id="PF00248"/>
    </source>
</evidence>
<dbReference type="AlphaFoldDB" id="X1SBV9"/>
<proteinExistence type="inferred from homology"/>
<dbReference type="InterPro" id="IPR020471">
    <property type="entry name" value="AKR"/>
</dbReference>
<accession>X1SBV9</accession>
<dbReference type="PANTHER" id="PTHR43827:SF3">
    <property type="entry name" value="NADP-DEPENDENT OXIDOREDUCTASE DOMAIN-CONTAINING PROTEIN"/>
    <property type="match status" value="1"/>
</dbReference>
<evidence type="ECO:0000256" key="1">
    <source>
        <dbReference type="ARBA" id="ARBA00007905"/>
    </source>
</evidence>
<name>X1SBV9_9ZZZZ</name>
<organism evidence="5">
    <name type="scientific">marine sediment metagenome</name>
    <dbReference type="NCBI Taxonomy" id="412755"/>
    <lineage>
        <taxon>unclassified sequences</taxon>
        <taxon>metagenomes</taxon>
        <taxon>ecological metagenomes</taxon>
    </lineage>
</organism>
<dbReference type="PIRSF" id="PIRSF000097">
    <property type="entry name" value="AKR"/>
    <property type="match status" value="1"/>
</dbReference>
<dbReference type="InterPro" id="IPR036812">
    <property type="entry name" value="NAD(P)_OxRdtase_dom_sf"/>
</dbReference>